<sequence length="332" mass="36607">MRIEIVKPIFMLEGSSADALVPWHYGDPLRETNTFVNDQACVDLSHFGVVTVSGADRLSWLHTLTTQWIDENTGSAQALILSPHGHIEYDLHVIDYADQSWLITEPETAQALTEYLRSMQFMLRVNVDDVSTDFAVVGISGWVANPDLPTWHSPKEYSESAAYAYVAGRPHSWQVTQVIVPRAELATFLRDKPLVGIWAWEAARIRAGIPRLGYETDHKTIAHEVGLITTAVHLNKGCYRGQETVARVFNLGKPPRRLVQLEIDGSTNELPGRNAVITLDGVAVGRLTSICQDFEHGPLGLGVVKRTVPSDAVLEIELEEGSVPAAQTAIVN</sequence>
<dbReference type="InterPro" id="IPR045179">
    <property type="entry name" value="YgfZ/GcvT"/>
</dbReference>
<keyword evidence="2" id="KW-0809">Transit peptide</keyword>
<organism evidence="5">
    <name type="scientific">freshwater metagenome</name>
    <dbReference type="NCBI Taxonomy" id="449393"/>
    <lineage>
        <taxon>unclassified sequences</taxon>
        <taxon>metagenomes</taxon>
        <taxon>ecological metagenomes</taxon>
    </lineage>
</organism>
<dbReference type="InterPro" id="IPR027266">
    <property type="entry name" value="TrmE/GcvT-like"/>
</dbReference>
<accession>A0A6J5YNU0</accession>
<dbReference type="GO" id="GO:0016226">
    <property type="term" value="P:iron-sulfur cluster assembly"/>
    <property type="evidence" value="ECO:0007669"/>
    <property type="project" value="TreeGrafter"/>
</dbReference>
<evidence type="ECO:0000256" key="2">
    <source>
        <dbReference type="ARBA" id="ARBA00022946"/>
    </source>
</evidence>
<keyword evidence="3" id="KW-0496">Mitochondrion</keyword>
<evidence type="ECO:0000256" key="1">
    <source>
        <dbReference type="ARBA" id="ARBA00004173"/>
    </source>
</evidence>
<evidence type="ECO:0000313" key="5">
    <source>
        <dbReference type="EMBL" id="CAB4330548.1"/>
    </source>
</evidence>
<gene>
    <name evidence="5" type="ORF">UFOPK3770_00133</name>
</gene>
<dbReference type="GO" id="GO:0005739">
    <property type="term" value="C:mitochondrion"/>
    <property type="evidence" value="ECO:0007669"/>
    <property type="project" value="UniProtKB-SubCell"/>
</dbReference>
<dbReference type="SUPFAM" id="SSF103025">
    <property type="entry name" value="Folate-binding domain"/>
    <property type="match status" value="1"/>
</dbReference>
<evidence type="ECO:0000256" key="3">
    <source>
        <dbReference type="ARBA" id="ARBA00023128"/>
    </source>
</evidence>
<proteinExistence type="predicted"/>
<dbReference type="NCBIfam" id="TIGR03317">
    <property type="entry name" value="ygfZ_signature"/>
    <property type="match status" value="1"/>
</dbReference>
<dbReference type="PANTHER" id="PTHR22602">
    <property type="entry name" value="TRANSFERASE CAF17, MITOCHONDRIAL-RELATED"/>
    <property type="match status" value="1"/>
</dbReference>
<evidence type="ECO:0000259" key="4">
    <source>
        <dbReference type="Pfam" id="PF01571"/>
    </source>
</evidence>
<dbReference type="PANTHER" id="PTHR22602:SF0">
    <property type="entry name" value="TRANSFERASE CAF17, MITOCHONDRIAL-RELATED"/>
    <property type="match status" value="1"/>
</dbReference>
<protein>
    <submittedName>
        <fullName evidence="5">Unannotated protein</fullName>
    </submittedName>
</protein>
<reference evidence="5" key="1">
    <citation type="submission" date="2020-05" db="EMBL/GenBank/DDBJ databases">
        <authorList>
            <person name="Chiriac C."/>
            <person name="Salcher M."/>
            <person name="Ghai R."/>
            <person name="Kavagutti S V."/>
        </authorList>
    </citation>
    <scope>NUCLEOTIDE SEQUENCE</scope>
</reference>
<dbReference type="AlphaFoldDB" id="A0A6J5YNU0"/>
<dbReference type="Pfam" id="PF01571">
    <property type="entry name" value="GCV_T"/>
    <property type="match status" value="1"/>
</dbReference>
<dbReference type="PIRSF" id="PIRSF006487">
    <property type="entry name" value="GcvT"/>
    <property type="match status" value="1"/>
</dbReference>
<dbReference type="InterPro" id="IPR017703">
    <property type="entry name" value="YgfZ/GCV_T_CS"/>
</dbReference>
<dbReference type="Gene3D" id="3.30.1360.120">
    <property type="entry name" value="Probable tRNA modification gtpase trme, domain 1"/>
    <property type="match status" value="2"/>
</dbReference>
<dbReference type="InterPro" id="IPR006222">
    <property type="entry name" value="GCVT_N"/>
</dbReference>
<feature type="domain" description="GCVT N-terminal" evidence="4">
    <location>
        <begin position="29"/>
        <end position="182"/>
    </location>
</feature>
<comment type="subcellular location">
    <subcellularLocation>
        <location evidence="1">Mitochondrion</location>
    </subcellularLocation>
</comment>
<dbReference type="EMBL" id="CAESAJ010000006">
    <property type="protein sequence ID" value="CAB4330548.1"/>
    <property type="molecule type" value="Genomic_DNA"/>
</dbReference>
<name>A0A6J5YNU0_9ZZZZ</name>